<comment type="caution">
    <text evidence="3">The sequence shown here is derived from an EMBL/GenBank/DDBJ whole genome shotgun (WGS) entry which is preliminary data.</text>
</comment>
<protein>
    <recommendedName>
        <fullName evidence="2">Transposase DDE domain-containing protein</fullName>
    </recommendedName>
</protein>
<keyword evidence="1" id="KW-0812">Transmembrane</keyword>
<organism evidence="3">
    <name type="scientific">bioreactor metagenome</name>
    <dbReference type="NCBI Taxonomy" id="1076179"/>
    <lineage>
        <taxon>unclassified sequences</taxon>
        <taxon>metagenomes</taxon>
        <taxon>ecological metagenomes</taxon>
    </lineage>
</organism>
<keyword evidence="1" id="KW-0472">Membrane</keyword>
<dbReference type="EMBL" id="VSSQ01061377">
    <property type="protein sequence ID" value="MPN14718.1"/>
    <property type="molecule type" value="Genomic_DNA"/>
</dbReference>
<name>A0A645FJZ9_9ZZZZ</name>
<keyword evidence="1" id="KW-1133">Transmembrane helix</keyword>
<accession>A0A645FJZ9</accession>
<gene>
    <name evidence="3" type="ORF">SDC9_162045</name>
</gene>
<proteinExistence type="predicted"/>
<evidence type="ECO:0000256" key="1">
    <source>
        <dbReference type="SAM" id="Phobius"/>
    </source>
</evidence>
<evidence type="ECO:0000259" key="2">
    <source>
        <dbReference type="Pfam" id="PF13612"/>
    </source>
</evidence>
<feature type="transmembrane region" description="Helical" evidence="1">
    <location>
        <begin position="41"/>
        <end position="61"/>
    </location>
</feature>
<sequence length="102" mass="12366">MSDFDLFSIAYSELKLCYLYPLRLFLMRDYNNQLNLLYKRYKLFICLYLIMINIFFEMVLLRKRAIIETINDELKNIAQIEHSRHRSFHDFVVNLLSGIAAY</sequence>
<reference evidence="3" key="1">
    <citation type="submission" date="2019-08" db="EMBL/GenBank/DDBJ databases">
        <authorList>
            <person name="Kucharzyk K."/>
            <person name="Murdoch R.W."/>
            <person name="Higgins S."/>
            <person name="Loffler F."/>
        </authorList>
    </citation>
    <scope>NUCLEOTIDE SEQUENCE</scope>
</reference>
<dbReference type="Pfam" id="PF13612">
    <property type="entry name" value="DDE_Tnp_1_3"/>
    <property type="match status" value="1"/>
</dbReference>
<dbReference type="AlphaFoldDB" id="A0A645FJZ9"/>
<feature type="domain" description="Transposase DDE" evidence="2">
    <location>
        <begin position="55"/>
        <end position="87"/>
    </location>
</feature>
<evidence type="ECO:0000313" key="3">
    <source>
        <dbReference type="EMBL" id="MPN14718.1"/>
    </source>
</evidence>
<dbReference type="InterPro" id="IPR025668">
    <property type="entry name" value="Tnp_DDE_dom"/>
</dbReference>